<dbReference type="GO" id="GO:0008010">
    <property type="term" value="F:structural constituent of chitin-based larval cuticle"/>
    <property type="evidence" value="ECO:0007669"/>
    <property type="project" value="TreeGrafter"/>
</dbReference>
<dbReference type="PANTHER" id="PTHR10380:SF215">
    <property type="entry name" value="CUTICULAR PROTEIN 49AG"/>
    <property type="match status" value="1"/>
</dbReference>
<dbReference type="PROSITE" id="PS51155">
    <property type="entry name" value="CHIT_BIND_RR_2"/>
    <property type="match status" value="1"/>
</dbReference>
<feature type="region of interest" description="Disordered" evidence="3">
    <location>
        <begin position="117"/>
        <end position="175"/>
    </location>
</feature>
<keyword evidence="6" id="KW-1185">Reference proteome</keyword>
<evidence type="ECO:0000313" key="6">
    <source>
        <dbReference type="Proteomes" id="UP001153712"/>
    </source>
</evidence>
<evidence type="ECO:0000256" key="3">
    <source>
        <dbReference type="SAM" id="MobiDB-lite"/>
    </source>
</evidence>
<keyword evidence="1 2" id="KW-0193">Cuticle</keyword>
<evidence type="ECO:0000256" key="4">
    <source>
        <dbReference type="SAM" id="SignalP"/>
    </source>
</evidence>
<dbReference type="Pfam" id="PF00379">
    <property type="entry name" value="Chitin_bind_4"/>
    <property type="match status" value="1"/>
</dbReference>
<dbReference type="PROSITE" id="PS00233">
    <property type="entry name" value="CHIT_BIND_RR_1"/>
    <property type="match status" value="1"/>
</dbReference>
<dbReference type="PANTHER" id="PTHR10380">
    <property type="entry name" value="CUTICLE PROTEIN"/>
    <property type="match status" value="1"/>
</dbReference>
<dbReference type="OrthoDB" id="7255276at2759"/>
<dbReference type="EMBL" id="OU900095">
    <property type="protein sequence ID" value="CAG9858884.1"/>
    <property type="molecule type" value="Genomic_DNA"/>
</dbReference>
<evidence type="ECO:0000256" key="2">
    <source>
        <dbReference type="PROSITE-ProRule" id="PRU00497"/>
    </source>
</evidence>
<sequence length="175" mass="18051">MFSISVVFPIIVSVCFGAPQQSPIVQNSAQHPGAATPGQPGGDATPIAIINQTADSNPADGSFQFSFETANGIKIEEKGYLKDGANSSEKIQVIEGSVSYTDNEGNPVNLRYIADENGYQPEGDHIPKAPESPLGSQPDAAQSPSSRPAQTAQPAQSGPLAVGAAEVEQSSLATN</sequence>
<reference evidence="5" key="1">
    <citation type="submission" date="2022-01" db="EMBL/GenBank/DDBJ databases">
        <authorList>
            <person name="King R."/>
        </authorList>
    </citation>
    <scope>NUCLEOTIDE SEQUENCE</scope>
</reference>
<dbReference type="InterPro" id="IPR000618">
    <property type="entry name" value="Insect_cuticle"/>
</dbReference>
<dbReference type="InterPro" id="IPR050468">
    <property type="entry name" value="Cuticle_Struct_Prot"/>
</dbReference>
<evidence type="ECO:0000256" key="1">
    <source>
        <dbReference type="ARBA" id="ARBA00022460"/>
    </source>
</evidence>
<feature type="compositionally biased region" description="Polar residues" evidence="3">
    <location>
        <begin position="139"/>
        <end position="156"/>
    </location>
</feature>
<dbReference type="InterPro" id="IPR031311">
    <property type="entry name" value="CHIT_BIND_RR_consensus"/>
</dbReference>
<protein>
    <submittedName>
        <fullName evidence="5">Uncharacterized protein</fullName>
    </submittedName>
</protein>
<evidence type="ECO:0000313" key="5">
    <source>
        <dbReference type="EMBL" id="CAG9858884.1"/>
    </source>
</evidence>
<proteinExistence type="predicted"/>
<feature type="signal peptide" evidence="4">
    <location>
        <begin position="1"/>
        <end position="17"/>
    </location>
</feature>
<keyword evidence="4" id="KW-0732">Signal</keyword>
<gene>
    <name evidence="5" type="ORF">PHYEVI_LOCUS5271</name>
</gene>
<dbReference type="AlphaFoldDB" id="A0A9N9TMV9"/>
<dbReference type="GO" id="GO:0062129">
    <property type="term" value="C:chitin-based extracellular matrix"/>
    <property type="evidence" value="ECO:0007669"/>
    <property type="project" value="TreeGrafter"/>
</dbReference>
<organism evidence="5 6">
    <name type="scientific">Phyllotreta striolata</name>
    <name type="common">Striped flea beetle</name>
    <name type="synonym">Crioceris striolata</name>
    <dbReference type="NCBI Taxonomy" id="444603"/>
    <lineage>
        <taxon>Eukaryota</taxon>
        <taxon>Metazoa</taxon>
        <taxon>Ecdysozoa</taxon>
        <taxon>Arthropoda</taxon>
        <taxon>Hexapoda</taxon>
        <taxon>Insecta</taxon>
        <taxon>Pterygota</taxon>
        <taxon>Neoptera</taxon>
        <taxon>Endopterygota</taxon>
        <taxon>Coleoptera</taxon>
        <taxon>Polyphaga</taxon>
        <taxon>Cucujiformia</taxon>
        <taxon>Chrysomeloidea</taxon>
        <taxon>Chrysomelidae</taxon>
        <taxon>Galerucinae</taxon>
        <taxon>Alticini</taxon>
        <taxon>Phyllotreta</taxon>
    </lineage>
</organism>
<feature type="chain" id="PRO_5040147491" evidence="4">
    <location>
        <begin position="18"/>
        <end position="175"/>
    </location>
</feature>
<name>A0A9N9TMV9_PHYSR</name>
<dbReference type="Proteomes" id="UP001153712">
    <property type="component" value="Chromosome 2"/>
</dbReference>
<accession>A0A9N9TMV9</accession>
<dbReference type="PRINTS" id="PR00947">
    <property type="entry name" value="CUTICLE"/>
</dbReference>